<keyword evidence="2" id="KW-1185">Reference proteome</keyword>
<protein>
    <submittedName>
        <fullName evidence="1">Uncharacterized protein</fullName>
    </submittedName>
</protein>
<name>A0A418WEX1_9PROT</name>
<evidence type="ECO:0000313" key="1">
    <source>
        <dbReference type="EMBL" id="RJF88581.1"/>
    </source>
</evidence>
<evidence type="ECO:0000313" key="2">
    <source>
        <dbReference type="Proteomes" id="UP000284605"/>
    </source>
</evidence>
<dbReference type="Proteomes" id="UP000284605">
    <property type="component" value="Unassembled WGS sequence"/>
</dbReference>
<reference evidence="1 2" key="1">
    <citation type="submission" date="2018-09" db="EMBL/GenBank/DDBJ databases">
        <authorList>
            <person name="Zhu H."/>
        </authorList>
    </citation>
    <scope>NUCLEOTIDE SEQUENCE [LARGE SCALE GENOMIC DNA]</scope>
    <source>
        <strain evidence="1 2">K1W22B-8</strain>
    </source>
</reference>
<dbReference type="EMBL" id="QYUK01000011">
    <property type="protein sequence ID" value="RJF88581.1"/>
    <property type="molecule type" value="Genomic_DNA"/>
</dbReference>
<comment type="caution">
    <text evidence="1">The sequence shown here is derived from an EMBL/GenBank/DDBJ whole genome shotgun (WGS) entry which is preliminary data.</text>
</comment>
<organism evidence="1 2">
    <name type="scientific">Oleomonas cavernae</name>
    <dbReference type="NCBI Taxonomy" id="2320859"/>
    <lineage>
        <taxon>Bacteria</taxon>
        <taxon>Pseudomonadati</taxon>
        <taxon>Pseudomonadota</taxon>
        <taxon>Alphaproteobacteria</taxon>
        <taxon>Acetobacterales</taxon>
        <taxon>Acetobacteraceae</taxon>
        <taxon>Oleomonas</taxon>
    </lineage>
</organism>
<dbReference type="AlphaFoldDB" id="A0A418WEX1"/>
<sequence length="80" mass="9221">MWESLKAETKTRSVGSYSRSNQDLWLQAEEKGQRETVVVHGRPGGLLRLTIRYPADRVDEFTLYEELIRASIKVSDDLKP</sequence>
<accession>A0A418WEX1</accession>
<proteinExistence type="predicted"/>
<gene>
    <name evidence="1" type="ORF">D3874_17555</name>
</gene>